<dbReference type="GO" id="GO:0008395">
    <property type="term" value="F:steroid hydroxylase activity"/>
    <property type="evidence" value="ECO:0007669"/>
    <property type="project" value="TreeGrafter"/>
</dbReference>
<evidence type="ECO:0000256" key="4">
    <source>
        <dbReference type="ARBA" id="ARBA00023002"/>
    </source>
</evidence>
<name>A0A816FJW3_9BILA</name>
<evidence type="ECO:0000313" key="10">
    <source>
        <dbReference type="Proteomes" id="UP000663870"/>
    </source>
</evidence>
<evidence type="ECO:0008006" key="11">
    <source>
        <dbReference type="Google" id="ProtNLM"/>
    </source>
</evidence>
<keyword evidence="3 7" id="KW-0479">Metal-binding</keyword>
<keyword evidence="10" id="KW-1185">Reference proteome</keyword>
<accession>A0A816FJW3</accession>
<evidence type="ECO:0000256" key="2">
    <source>
        <dbReference type="ARBA" id="ARBA00022617"/>
    </source>
</evidence>
<dbReference type="InterPro" id="IPR050705">
    <property type="entry name" value="Cytochrome_P450_3A"/>
</dbReference>
<keyword evidence="4 7" id="KW-0560">Oxidoreductase</keyword>
<dbReference type="GO" id="GO:0016705">
    <property type="term" value="F:oxidoreductase activity, acting on paired donors, with incorporation or reduction of molecular oxygen"/>
    <property type="evidence" value="ECO:0007669"/>
    <property type="project" value="InterPro"/>
</dbReference>
<dbReference type="PRINTS" id="PR00359">
    <property type="entry name" value="BP450"/>
</dbReference>
<evidence type="ECO:0000256" key="5">
    <source>
        <dbReference type="ARBA" id="ARBA00023004"/>
    </source>
</evidence>
<dbReference type="GO" id="GO:0020037">
    <property type="term" value="F:heme binding"/>
    <property type="evidence" value="ECO:0007669"/>
    <property type="project" value="InterPro"/>
</dbReference>
<proteinExistence type="inferred from homology"/>
<evidence type="ECO:0000313" key="9">
    <source>
        <dbReference type="EMBL" id="CAF1662334.1"/>
    </source>
</evidence>
<dbReference type="InterPro" id="IPR017972">
    <property type="entry name" value="Cyt_P450_CS"/>
</dbReference>
<dbReference type="GO" id="GO:0005506">
    <property type="term" value="F:iron ion binding"/>
    <property type="evidence" value="ECO:0007669"/>
    <property type="project" value="InterPro"/>
</dbReference>
<evidence type="ECO:0000313" key="8">
    <source>
        <dbReference type="EMBL" id="CAF1522075.1"/>
    </source>
</evidence>
<evidence type="ECO:0000256" key="3">
    <source>
        <dbReference type="ARBA" id="ARBA00022723"/>
    </source>
</evidence>
<dbReference type="Proteomes" id="UP000663854">
    <property type="component" value="Unassembled WGS sequence"/>
</dbReference>
<dbReference type="InterPro" id="IPR036396">
    <property type="entry name" value="Cyt_P450_sf"/>
</dbReference>
<dbReference type="Proteomes" id="UP000663870">
    <property type="component" value="Unassembled WGS sequence"/>
</dbReference>
<dbReference type="PROSITE" id="PS00086">
    <property type="entry name" value="CYTOCHROME_P450"/>
    <property type="match status" value="1"/>
</dbReference>
<dbReference type="Pfam" id="PF00067">
    <property type="entry name" value="p450"/>
    <property type="match status" value="1"/>
</dbReference>
<gene>
    <name evidence="9" type="ORF">JXQ802_LOCUS56245</name>
    <name evidence="8" type="ORF">PYM288_LOCUS39689</name>
</gene>
<dbReference type="EMBL" id="CAJNOH010011216">
    <property type="protein sequence ID" value="CAF1522075.1"/>
    <property type="molecule type" value="Genomic_DNA"/>
</dbReference>
<comment type="similarity">
    <text evidence="1 7">Belongs to the cytochrome P450 family.</text>
</comment>
<comment type="caution">
    <text evidence="9">The sequence shown here is derived from an EMBL/GenBank/DDBJ whole genome shotgun (WGS) entry which is preliminary data.</text>
</comment>
<evidence type="ECO:0000256" key="6">
    <source>
        <dbReference type="ARBA" id="ARBA00043906"/>
    </source>
</evidence>
<reference evidence="9" key="1">
    <citation type="submission" date="2021-02" db="EMBL/GenBank/DDBJ databases">
        <authorList>
            <person name="Nowell W R."/>
        </authorList>
    </citation>
    <scope>NUCLEOTIDE SEQUENCE</scope>
</reference>
<dbReference type="AlphaFoldDB" id="A0A816FJW3"/>
<evidence type="ECO:0000256" key="1">
    <source>
        <dbReference type="ARBA" id="ARBA00010617"/>
    </source>
</evidence>
<dbReference type="EMBL" id="CAJNOL010013060">
    <property type="protein sequence ID" value="CAF1662334.1"/>
    <property type="molecule type" value="Genomic_DNA"/>
</dbReference>
<sequence length="135" mass="15622">VREVLRMHPIAVQAINRECMEDTHVAGYHIQKGSSIQVDVLSVHYDQELWGPEPVDEFHPERHSCKRHPLAYMPFGGGPRTCIGMRFALMEIKSCLARLMSTYQILPPSQEKYELNMCEEIVITPEKVFVKLEKR</sequence>
<dbReference type="Gene3D" id="1.10.630.10">
    <property type="entry name" value="Cytochrome P450"/>
    <property type="match status" value="1"/>
</dbReference>
<dbReference type="InterPro" id="IPR002397">
    <property type="entry name" value="Cyt_P450_B"/>
</dbReference>
<protein>
    <recommendedName>
        <fullName evidence="11">Cytochrome P450</fullName>
    </recommendedName>
</protein>
<feature type="non-terminal residue" evidence="9">
    <location>
        <position position="135"/>
    </location>
</feature>
<dbReference type="PANTHER" id="PTHR24302:SF15">
    <property type="entry name" value="FATTY-ACID PEROXYGENASE"/>
    <property type="match status" value="1"/>
</dbReference>
<comment type="function">
    <text evidence="6">Cytochromes P450 are a group of heme-thiolate monooxygenases. They oxidize a variety of structurally unrelated compounds, including steroids, fatty acids, and xenobiotics.</text>
</comment>
<organism evidence="9 10">
    <name type="scientific">Rotaria sordida</name>
    <dbReference type="NCBI Taxonomy" id="392033"/>
    <lineage>
        <taxon>Eukaryota</taxon>
        <taxon>Metazoa</taxon>
        <taxon>Spiralia</taxon>
        <taxon>Gnathifera</taxon>
        <taxon>Rotifera</taxon>
        <taxon>Eurotatoria</taxon>
        <taxon>Bdelloidea</taxon>
        <taxon>Philodinida</taxon>
        <taxon>Philodinidae</taxon>
        <taxon>Rotaria</taxon>
    </lineage>
</organism>
<keyword evidence="2 7" id="KW-0349">Heme</keyword>
<dbReference type="InterPro" id="IPR001128">
    <property type="entry name" value="Cyt_P450"/>
</dbReference>
<evidence type="ECO:0000256" key="7">
    <source>
        <dbReference type="RuleBase" id="RU000461"/>
    </source>
</evidence>
<dbReference type="PANTHER" id="PTHR24302">
    <property type="entry name" value="CYTOCHROME P450 FAMILY 3"/>
    <property type="match status" value="1"/>
</dbReference>
<keyword evidence="7" id="KW-0503">Monooxygenase</keyword>
<dbReference type="SUPFAM" id="SSF48264">
    <property type="entry name" value="Cytochrome P450"/>
    <property type="match status" value="1"/>
</dbReference>
<keyword evidence="5 7" id="KW-0408">Iron</keyword>